<keyword evidence="3" id="KW-1185">Reference proteome</keyword>
<dbReference type="EMBL" id="JBBWWQ010000007">
    <property type="protein sequence ID" value="KAK8942995.1"/>
    <property type="molecule type" value="Genomic_DNA"/>
</dbReference>
<evidence type="ECO:0000256" key="1">
    <source>
        <dbReference type="SAM" id="MobiDB-lite"/>
    </source>
</evidence>
<evidence type="ECO:0000313" key="2">
    <source>
        <dbReference type="EMBL" id="KAK8942995.1"/>
    </source>
</evidence>
<reference evidence="2 3" key="1">
    <citation type="journal article" date="2022" name="Nat. Plants">
        <title>Genomes of leafy and leafless Platanthera orchids illuminate the evolution of mycoheterotrophy.</title>
        <authorList>
            <person name="Li M.H."/>
            <person name="Liu K.W."/>
            <person name="Li Z."/>
            <person name="Lu H.C."/>
            <person name="Ye Q.L."/>
            <person name="Zhang D."/>
            <person name="Wang J.Y."/>
            <person name="Li Y.F."/>
            <person name="Zhong Z.M."/>
            <person name="Liu X."/>
            <person name="Yu X."/>
            <person name="Liu D.K."/>
            <person name="Tu X.D."/>
            <person name="Liu B."/>
            <person name="Hao Y."/>
            <person name="Liao X.Y."/>
            <person name="Jiang Y.T."/>
            <person name="Sun W.H."/>
            <person name="Chen J."/>
            <person name="Chen Y.Q."/>
            <person name="Ai Y."/>
            <person name="Zhai J.W."/>
            <person name="Wu S.S."/>
            <person name="Zhou Z."/>
            <person name="Hsiao Y.Y."/>
            <person name="Wu W.L."/>
            <person name="Chen Y.Y."/>
            <person name="Lin Y.F."/>
            <person name="Hsu J.L."/>
            <person name="Li C.Y."/>
            <person name="Wang Z.W."/>
            <person name="Zhao X."/>
            <person name="Zhong W.Y."/>
            <person name="Ma X.K."/>
            <person name="Ma L."/>
            <person name="Huang J."/>
            <person name="Chen G.Z."/>
            <person name="Huang M.Z."/>
            <person name="Huang L."/>
            <person name="Peng D.H."/>
            <person name="Luo Y.B."/>
            <person name="Zou S.Q."/>
            <person name="Chen S.P."/>
            <person name="Lan S."/>
            <person name="Tsai W.C."/>
            <person name="Van de Peer Y."/>
            <person name="Liu Z.J."/>
        </authorList>
    </citation>
    <scope>NUCLEOTIDE SEQUENCE [LARGE SCALE GENOMIC DNA]</scope>
    <source>
        <strain evidence="2">Lor287</strain>
    </source>
</reference>
<gene>
    <name evidence="2" type="ORF">KSP39_PZI008756</name>
</gene>
<name>A0AAP0BKS9_9ASPA</name>
<comment type="caution">
    <text evidence="2">The sequence shown here is derived from an EMBL/GenBank/DDBJ whole genome shotgun (WGS) entry which is preliminary data.</text>
</comment>
<accession>A0AAP0BKS9</accession>
<evidence type="ECO:0000313" key="3">
    <source>
        <dbReference type="Proteomes" id="UP001418222"/>
    </source>
</evidence>
<sequence length="95" mass="10438">MALLNRVSEGQLNERLMNAAGSDEPITRTRSSTRRAVSEVQDDDGQKHDRGLRGPRSDFSLYISHSYVSMRLFGSTGEPDGRGEGIWDGGLVISL</sequence>
<organism evidence="2 3">
    <name type="scientific">Platanthera zijinensis</name>
    <dbReference type="NCBI Taxonomy" id="2320716"/>
    <lineage>
        <taxon>Eukaryota</taxon>
        <taxon>Viridiplantae</taxon>
        <taxon>Streptophyta</taxon>
        <taxon>Embryophyta</taxon>
        <taxon>Tracheophyta</taxon>
        <taxon>Spermatophyta</taxon>
        <taxon>Magnoliopsida</taxon>
        <taxon>Liliopsida</taxon>
        <taxon>Asparagales</taxon>
        <taxon>Orchidaceae</taxon>
        <taxon>Orchidoideae</taxon>
        <taxon>Orchideae</taxon>
        <taxon>Orchidinae</taxon>
        <taxon>Platanthera</taxon>
    </lineage>
</organism>
<dbReference type="AlphaFoldDB" id="A0AAP0BKS9"/>
<feature type="region of interest" description="Disordered" evidence="1">
    <location>
        <begin position="1"/>
        <end position="55"/>
    </location>
</feature>
<dbReference type="Proteomes" id="UP001418222">
    <property type="component" value="Unassembled WGS sequence"/>
</dbReference>
<proteinExistence type="predicted"/>
<protein>
    <submittedName>
        <fullName evidence="2">Uncharacterized protein</fullName>
    </submittedName>
</protein>
<feature type="compositionally biased region" description="Basic and acidic residues" evidence="1">
    <location>
        <begin position="44"/>
        <end position="55"/>
    </location>
</feature>